<evidence type="ECO:0000256" key="5">
    <source>
        <dbReference type="PIRNR" id="PIRNR016557"/>
    </source>
</evidence>
<reference evidence="6 7" key="1">
    <citation type="journal article" date="2011" name="J. Bacteriol.">
        <title>Complete genome sequence of the animal pathogen Listeria ivanovii, which provides insights into host specificities and evolution of the genus Listeria.</title>
        <authorList>
            <person name="Buchrieser C."/>
            <person name="Rusniok C."/>
            <person name="Garrido P."/>
            <person name="Hain T."/>
            <person name="Scortti M."/>
            <person name="Lampidis R."/>
            <person name="Karst U."/>
            <person name="Chakraborty T."/>
            <person name="Cossart P."/>
            <person name="Kreft J."/>
            <person name="Vazquez-Boland J.A."/>
            <person name="Goebel W."/>
            <person name="Glaser P."/>
        </authorList>
    </citation>
    <scope>NUCLEOTIDE SEQUENCE [LARGE SCALE GENOMIC DNA]</scope>
    <source>
        <strain evidence="7">ATCC BAA-678 / PAM 55</strain>
    </source>
</reference>
<protein>
    <recommendedName>
        <fullName evidence="5">Tyrosine-protein phosphatase</fullName>
        <ecNumber evidence="5">3.1.3.48</ecNumber>
    </recommendedName>
</protein>
<dbReference type="KEGG" id="liv:LIV_2629"/>
<dbReference type="HOGENOM" id="CLU_085966_1_0_9"/>
<dbReference type="eggNOG" id="COG4464">
    <property type="taxonomic scope" value="Bacteria"/>
</dbReference>
<dbReference type="EMBL" id="FR687253">
    <property type="protein sequence ID" value="CBW87130.1"/>
    <property type="molecule type" value="Genomic_DNA"/>
</dbReference>
<dbReference type="PANTHER" id="PTHR39181">
    <property type="entry name" value="TYROSINE-PROTEIN PHOSPHATASE YWQE"/>
    <property type="match status" value="1"/>
</dbReference>
<organism evidence="6 7">
    <name type="scientific">Listeria ivanovii (strain ATCC BAA-678 / PAM 55)</name>
    <dbReference type="NCBI Taxonomy" id="881621"/>
    <lineage>
        <taxon>Bacteria</taxon>
        <taxon>Bacillati</taxon>
        <taxon>Bacillota</taxon>
        <taxon>Bacilli</taxon>
        <taxon>Bacillales</taxon>
        <taxon>Listeriaceae</taxon>
        <taxon>Listeria</taxon>
    </lineage>
</organism>
<name>G2Z8P4_LISIP</name>
<dbReference type="Pfam" id="PF19567">
    <property type="entry name" value="CpsB_CapC"/>
    <property type="match status" value="1"/>
</dbReference>
<dbReference type="Proteomes" id="UP000001286">
    <property type="component" value="Chromosome"/>
</dbReference>
<dbReference type="OrthoDB" id="9788539at2"/>
<dbReference type="Gene3D" id="3.20.20.140">
    <property type="entry name" value="Metal-dependent hydrolases"/>
    <property type="match status" value="1"/>
</dbReference>
<dbReference type="PANTHER" id="PTHR39181:SF1">
    <property type="entry name" value="TYROSINE-PROTEIN PHOSPHATASE YWQE"/>
    <property type="match status" value="1"/>
</dbReference>
<evidence type="ECO:0000313" key="7">
    <source>
        <dbReference type="Proteomes" id="UP000001286"/>
    </source>
</evidence>
<evidence type="ECO:0000256" key="3">
    <source>
        <dbReference type="ARBA" id="ARBA00022912"/>
    </source>
</evidence>
<dbReference type="SUPFAM" id="SSF89550">
    <property type="entry name" value="PHP domain-like"/>
    <property type="match status" value="1"/>
</dbReference>
<dbReference type="InterPro" id="IPR016195">
    <property type="entry name" value="Pol/histidinol_Pase-like"/>
</dbReference>
<proteinExistence type="inferred from homology"/>
<dbReference type="GO" id="GO:0030145">
    <property type="term" value="F:manganese ion binding"/>
    <property type="evidence" value="ECO:0007669"/>
    <property type="project" value="UniProtKB-UniRule"/>
</dbReference>
<evidence type="ECO:0000256" key="4">
    <source>
        <dbReference type="ARBA" id="ARBA00051722"/>
    </source>
</evidence>
<dbReference type="RefSeq" id="WP_014093885.1">
    <property type="nucleotide sequence ID" value="NC_016011.1"/>
</dbReference>
<accession>G2Z8P4</accession>
<gene>
    <name evidence="6" type="ordered locus">LIV_2629</name>
</gene>
<evidence type="ECO:0000256" key="1">
    <source>
        <dbReference type="ARBA" id="ARBA00005750"/>
    </source>
</evidence>
<keyword evidence="3 5" id="KW-0904">Protein phosphatase</keyword>
<dbReference type="EC" id="3.1.3.48" evidence="5"/>
<comment type="catalytic activity">
    <reaction evidence="4 5">
        <text>O-phospho-L-tyrosyl-[protein] + H2O = L-tyrosyl-[protein] + phosphate</text>
        <dbReference type="Rhea" id="RHEA:10684"/>
        <dbReference type="Rhea" id="RHEA-COMP:10136"/>
        <dbReference type="Rhea" id="RHEA-COMP:20101"/>
        <dbReference type="ChEBI" id="CHEBI:15377"/>
        <dbReference type="ChEBI" id="CHEBI:43474"/>
        <dbReference type="ChEBI" id="CHEBI:46858"/>
        <dbReference type="ChEBI" id="CHEBI:61978"/>
        <dbReference type="EC" id="3.1.3.48"/>
    </reaction>
</comment>
<dbReference type="InterPro" id="IPR016667">
    <property type="entry name" value="Caps_polysacc_synth_CpsB/CapC"/>
</dbReference>
<evidence type="ECO:0000256" key="2">
    <source>
        <dbReference type="ARBA" id="ARBA00022801"/>
    </source>
</evidence>
<sequence length="254" mass="28831">MIDIHCHIISQVDDGPTTETVSLTMARQAVAEGFTDIIATPHHLKGDYFNLRPDIMERVAKLNKLIKAAAIDLTIHVGQEIRIHGEFIAGLETGDLATLADSRYALIEFPTQGVPAFATQLFADIQMAGYVPIIVHPERNLEFINNPYRLYQFVMQGALTQLTWSSLAGKFGKKPKKASELFLENQLVHLIATDAHDALRRPLLHKKIKERLIKNIGPDYMKELEENERKVLQNQFIYTKDCSVPYLKKFGFFK</sequence>
<dbReference type="AlphaFoldDB" id="G2Z8P4"/>
<dbReference type="PIRSF" id="PIRSF016557">
    <property type="entry name" value="Caps_synth_CpsB"/>
    <property type="match status" value="1"/>
</dbReference>
<dbReference type="GO" id="GO:0004725">
    <property type="term" value="F:protein tyrosine phosphatase activity"/>
    <property type="evidence" value="ECO:0007669"/>
    <property type="project" value="UniProtKB-UniRule"/>
</dbReference>
<comment type="similarity">
    <text evidence="1 5">Belongs to the metallo-dependent hydrolases superfamily. CpsB/CapC family.</text>
</comment>
<evidence type="ECO:0000313" key="6">
    <source>
        <dbReference type="EMBL" id="CBW87130.1"/>
    </source>
</evidence>
<keyword evidence="2 5" id="KW-0378">Hydrolase</keyword>